<proteinExistence type="predicted"/>
<feature type="domain" description="O-methyltransferase C-terminal" evidence="5">
    <location>
        <begin position="237"/>
        <end position="381"/>
    </location>
</feature>
<dbReference type="InterPro" id="IPR016461">
    <property type="entry name" value="COMT-like"/>
</dbReference>
<dbReference type="Pfam" id="PF08100">
    <property type="entry name" value="Dimerisation"/>
    <property type="match status" value="1"/>
</dbReference>
<name>A0A9W9LXT4_9EURO</name>
<dbReference type="InterPro" id="IPR012967">
    <property type="entry name" value="COMT_dimerisation"/>
</dbReference>
<dbReference type="AlphaFoldDB" id="A0A9W9LXT4"/>
<dbReference type="Proteomes" id="UP001146351">
    <property type="component" value="Unassembled WGS sequence"/>
</dbReference>
<sequence length="404" mass="45113">MTSTGSIAAVTAALSQLPPSESIPEEERLQLLEALDKTRAAMEPPIMSVMNFCFAHQGIVGIRVAIEMGIFDALAAGGRSPQTIEQLAEKTQGDEKLLRALSETTPVRLRILRLLRTKNLVVETDDHTYQPLPLALGFATGSPLVEAIKHFYANMKASTSLNEYFKTNGYRNPDDAHGAPFQFAYNTKDHHFDWLQKNPEDQHAFNVVMGLNRQVEGVQWYDFYPVQDKLQVSPDRVRLVDVGGGLGHDVTGFKERFPDMPGRLVVEDLPVVIQDIVAPLADGVEAVGCDMFREQPVQGAKAYYMRTVLHDWPDRQALQALARIREAMAEDSVLLINENTLPERDASSFSVALDILMMEVYASLERTEKQWIELLEQAGFKVVKVWRTEFQGVGSNALFEAVPV</sequence>
<evidence type="ECO:0000256" key="1">
    <source>
        <dbReference type="ARBA" id="ARBA00022603"/>
    </source>
</evidence>
<evidence type="ECO:0000256" key="4">
    <source>
        <dbReference type="PIRSR" id="PIRSR005739-1"/>
    </source>
</evidence>
<dbReference type="InterPro" id="IPR001077">
    <property type="entry name" value="COMT_C"/>
</dbReference>
<dbReference type="InterPro" id="IPR036390">
    <property type="entry name" value="WH_DNA-bd_sf"/>
</dbReference>
<evidence type="ECO:0000256" key="2">
    <source>
        <dbReference type="ARBA" id="ARBA00022679"/>
    </source>
</evidence>
<dbReference type="Gene3D" id="1.10.10.10">
    <property type="entry name" value="Winged helix-like DNA-binding domain superfamily/Winged helix DNA-binding domain"/>
    <property type="match status" value="1"/>
</dbReference>
<keyword evidence="2" id="KW-0808">Transferase</keyword>
<evidence type="ECO:0000256" key="3">
    <source>
        <dbReference type="ARBA" id="ARBA00022691"/>
    </source>
</evidence>
<dbReference type="Pfam" id="PF00891">
    <property type="entry name" value="Methyltransf_2"/>
    <property type="match status" value="1"/>
</dbReference>
<reference evidence="7" key="2">
    <citation type="journal article" date="2023" name="IMA Fungus">
        <title>Comparative genomic study of the Penicillium genus elucidates a diverse pangenome and 15 lateral gene transfer events.</title>
        <authorList>
            <person name="Petersen C."/>
            <person name="Sorensen T."/>
            <person name="Nielsen M.R."/>
            <person name="Sondergaard T.E."/>
            <person name="Sorensen J.L."/>
            <person name="Fitzpatrick D.A."/>
            <person name="Frisvad J.C."/>
            <person name="Nielsen K.L."/>
        </authorList>
    </citation>
    <scope>NUCLEOTIDE SEQUENCE</scope>
    <source>
        <strain evidence="7">IBT 21917</strain>
    </source>
</reference>
<dbReference type="PIRSF" id="PIRSF005739">
    <property type="entry name" value="O-mtase"/>
    <property type="match status" value="1"/>
</dbReference>
<comment type="caution">
    <text evidence="7">The sequence shown here is derived from an EMBL/GenBank/DDBJ whole genome shotgun (WGS) entry which is preliminary data.</text>
</comment>
<feature type="domain" description="O-methyltransferase dimerisation" evidence="6">
    <location>
        <begin position="62"/>
        <end position="135"/>
    </location>
</feature>
<evidence type="ECO:0000313" key="8">
    <source>
        <dbReference type="Proteomes" id="UP001146351"/>
    </source>
</evidence>
<dbReference type="InterPro" id="IPR029063">
    <property type="entry name" value="SAM-dependent_MTases_sf"/>
</dbReference>
<dbReference type="InterPro" id="IPR036388">
    <property type="entry name" value="WH-like_DNA-bd_sf"/>
</dbReference>
<evidence type="ECO:0000259" key="5">
    <source>
        <dbReference type="Pfam" id="PF00891"/>
    </source>
</evidence>
<dbReference type="SUPFAM" id="SSF53335">
    <property type="entry name" value="S-adenosyl-L-methionine-dependent methyltransferases"/>
    <property type="match status" value="1"/>
</dbReference>
<dbReference type="Gene3D" id="3.40.50.150">
    <property type="entry name" value="Vaccinia Virus protein VP39"/>
    <property type="match status" value="1"/>
</dbReference>
<dbReference type="PROSITE" id="PS51683">
    <property type="entry name" value="SAM_OMT_II"/>
    <property type="match status" value="1"/>
</dbReference>
<dbReference type="SUPFAM" id="SSF46785">
    <property type="entry name" value="Winged helix' DNA-binding domain"/>
    <property type="match status" value="1"/>
</dbReference>
<evidence type="ECO:0000259" key="6">
    <source>
        <dbReference type="Pfam" id="PF08100"/>
    </source>
</evidence>
<dbReference type="PANTHER" id="PTHR43712">
    <property type="entry name" value="PUTATIVE (AFU_ORTHOLOGUE AFUA_4G14580)-RELATED"/>
    <property type="match status" value="1"/>
</dbReference>
<feature type="active site" description="Proton acceptor" evidence="4">
    <location>
        <position position="310"/>
    </location>
</feature>
<keyword evidence="3" id="KW-0949">S-adenosyl-L-methionine</keyword>
<dbReference type="EMBL" id="JAPQKO010000002">
    <property type="protein sequence ID" value="KAJ5180607.1"/>
    <property type="molecule type" value="Genomic_DNA"/>
</dbReference>
<protein>
    <submittedName>
        <fullName evidence="7">S-adenosyl-L-methionine-dependent methyltransferase</fullName>
    </submittedName>
</protein>
<reference evidence="7" key="1">
    <citation type="submission" date="2022-11" db="EMBL/GenBank/DDBJ databases">
        <authorList>
            <person name="Petersen C."/>
        </authorList>
    </citation>
    <scope>NUCLEOTIDE SEQUENCE</scope>
    <source>
        <strain evidence="7">IBT 21917</strain>
    </source>
</reference>
<evidence type="ECO:0000313" key="7">
    <source>
        <dbReference type="EMBL" id="KAJ5180607.1"/>
    </source>
</evidence>
<dbReference type="OrthoDB" id="1535081at2759"/>
<organism evidence="7 8">
    <name type="scientific">Penicillium capsulatum</name>
    <dbReference type="NCBI Taxonomy" id="69766"/>
    <lineage>
        <taxon>Eukaryota</taxon>
        <taxon>Fungi</taxon>
        <taxon>Dikarya</taxon>
        <taxon>Ascomycota</taxon>
        <taxon>Pezizomycotina</taxon>
        <taxon>Eurotiomycetes</taxon>
        <taxon>Eurotiomycetidae</taxon>
        <taxon>Eurotiales</taxon>
        <taxon>Aspergillaceae</taxon>
        <taxon>Penicillium</taxon>
    </lineage>
</organism>
<keyword evidence="8" id="KW-1185">Reference proteome</keyword>
<dbReference type="GO" id="GO:0032259">
    <property type="term" value="P:methylation"/>
    <property type="evidence" value="ECO:0007669"/>
    <property type="project" value="UniProtKB-KW"/>
</dbReference>
<accession>A0A9W9LXT4</accession>
<dbReference type="GO" id="GO:0008171">
    <property type="term" value="F:O-methyltransferase activity"/>
    <property type="evidence" value="ECO:0007669"/>
    <property type="project" value="InterPro"/>
</dbReference>
<gene>
    <name evidence="7" type="ORF">N7492_003817</name>
</gene>
<dbReference type="GO" id="GO:0044550">
    <property type="term" value="P:secondary metabolite biosynthetic process"/>
    <property type="evidence" value="ECO:0007669"/>
    <property type="project" value="UniProtKB-ARBA"/>
</dbReference>
<keyword evidence="1 7" id="KW-0489">Methyltransferase</keyword>
<dbReference type="PANTHER" id="PTHR43712:SF11">
    <property type="entry name" value="O-METHYLTRANSFERASE (AFU_ORTHOLOGUE AFUA_2G17820)-RELATED"/>
    <property type="match status" value="1"/>
</dbReference>